<evidence type="ECO:0000256" key="9">
    <source>
        <dbReference type="SAM" id="MobiDB-lite"/>
    </source>
</evidence>
<comment type="subcellular location">
    <subcellularLocation>
        <location evidence="2">Cytoplasm</location>
    </subcellularLocation>
    <subcellularLocation>
        <location evidence="1">Nucleus</location>
    </subcellularLocation>
</comment>
<dbReference type="GeneID" id="41990472"/>
<feature type="compositionally biased region" description="Pro residues" evidence="9">
    <location>
        <begin position="242"/>
        <end position="252"/>
    </location>
</feature>
<proteinExistence type="inferred from homology"/>
<keyword evidence="6" id="KW-0507">mRNA processing</keyword>
<keyword evidence="5" id="KW-0963">Cytoplasm</keyword>
<dbReference type="GO" id="GO:0008380">
    <property type="term" value="P:RNA splicing"/>
    <property type="evidence" value="ECO:0007669"/>
    <property type="project" value="UniProtKB-KW"/>
</dbReference>
<evidence type="ECO:0000256" key="3">
    <source>
        <dbReference type="ARBA" id="ARBA00010306"/>
    </source>
</evidence>
<dbReference type="Gene3D" id="3.30.1370.50">
    <property type="entry name" value="R3H-like domain"/>
    <property type="match status" value="1"/>
</dbReference>
<evidence type="ECO:0000256" key="4">
    <source>
        <dbReference type="ARBA" id="ARBA00018964"/>
    </source>
</evidence>
<feature type="compositionally biased region" description="Basic and acidic residues" evidence="9">
    <location>
        <begin position="145"/>
        <end position="155"/>
    </location>
</feature>
<evidence type="ECO:0000256" key="8">
    <source>
        <dbReference type="ARBA" id="ARBA00023242"/>
    </source>
</evidence>
<dbReference type="RefSeq" id="XP_031020767.1">
    <property type="nucleotide sequence ID" value="XM_031155176.1"/>
</dbReference>
<dbReference type="PROSITE" id="PS50174">
    <property type="entry name" value="G_PATCH"/>
    <property type="match status" value="1"/>
</dbReference>
<dbReference type="GO" id="GO:0006397">
    <property type="term" value="P:mRNA processing"/>
    <property type="evidence" value="ECO:0007669"/>
    <property type="project" value="UniProtKB-KW"/>
</dbReference>
<evidence type="ECO:0000313" key="13">
    <source>
        <dbReference type="Proteomes" id="UP000253153"/>
    </source>
</evidence>
<evidence type="ECO:0000256" key="7">
    <source>
        <dbReference type="ARBA" id="ARBA00023187"/>
    </source>
</evidence>
<feature type="region of interest" description="Disordered" evidence="9">
    <location>
        <begin position="311"/>
        <end position="364"/>
    </location>
</feature>
<feature type="domain" description="G-patch" evidence="10">
    <location>
        <begin position="617"/>
        <end position="660"/>
    </location>
</feature>
<feature type="region of interest" description="Disordered" evidence="9">
    <location>
        <begin position="1"/>
        <end position="45"/>
    </location>
</feature>
<feature type="compositionally biased region" description="Basic and acidic residues" evidence="9">
    <location>
        <begin position="165"/>
        <end position="186"/>
    </location>
</feature>
<dbReference type="Pfam" id="PF01424">
    <property type="entry name" value="R3H"/>
    <property type="match status" value="1"/>
</dbReference>
<dbReference type="InterPro" id="IPR001374">
    <property type="entry name" value="R3H_dom"/>
</dbReference>
<dbReference type="PROSITE" id="PS51061">
    <property type="entry name" value="R3H"/>
    <property type="match status" value="1"/>
</dbReference>
<evidence type="ECO:0000256" key="1">
    <source>
        <dbReference type="ARBA" id="ARBA00004123"/>
    </source>
</evidence>
<dbReference type="SUPFAM" id="SSF82708">
    <property type="entry name" value="R3H domain"/>
    <property type="match status" value="1"/>
</dbReference>
<feature type="region of interest" description="Disordered" evidence="9">
    <location>
        <begin position="98"/>
        <end position="219"/>
    </location>
</feature>
<dbReference type="AlphaFoldDB" id="A0A366SBZ1"/>
<comment type="similarity">
    <text evidence="3">Belongs to the SQS1 family.</text>
</comment>
<feature type="compositionally biased region" description="Acidic residues" evidence="9">
    <location>
        <begin position="98"/>
        <end position="107"/>
    </location>
</feature>
<dbReference type="InterPro" id="IPR034082">
    <property type="entry name" value="R3H_G-patch"/>
</dbReference>
<dbReference type="GO" id="GO:0005737">
    <property type="term" value="C:cytoplasm"/>
    <property type="evidence" value="ECO:0007669"/>
    <property type="project" value="UniProtKB-SubCell"/>
</dbReference>
<dbReference type="CDD" id="cd02646">
    <property type="entry name" value="R3H_G-patch"/>
    <property type="match status" value="1"/>
</dbReference>
<dbReference type="InterPro" id="IPR036867">
    <property type="entry name" value="R3H_dom_sf"/>
</dbReference>
<dbReference type="PANTHER" id="PTHR14195">
    <property type="entry name" value="G PATCH DOMAIN CONTAINING PROTEIN 2"/>
    <property type="match status" value="1"/>
</dbReference>
<evidence type="ECO:0000259" key="10">
    <source>
        <dbReference type="PROSITE" id="PS50174"/>
    </source>
</evidence>
<dbReference type="InterPro" id="IPR051189">
    <property type="entry name" value="Splicing_assoc_domain"/>
</dbReference>
<dbReference type="GO" id="GO:0005634">
    <property type="term" value="C:nucleus"/>
    <property type="evidence" value="ECO:0007669"/>
    <property type="project" value="UniProtKB-SubCell"/>
</dbReference>
<keyword evidence="7" id="KW-0508">mRNA splicing</keyword>
<dbReference type="SMART" id="SM00393">
    <property type="entry name" value="R3H"/>
    <property type="match status" value="1"/>
</dbReference>
<feature type="compositionally biased region" description="Basic and acidic residues" evidence="9">
    <location>
        <begin position="267"/>
        <end position="280"/>
    </location>
</feature>
<dbReference type="GO" id="GO:0003676">
    <property type="term" value="F:nucleic acid binding"/>
    <property type="evidence" value="ECO:0007669"/>
    <property type="project" value="UniProtKB-UniRule"/>
</dbReference>
<reference evidence="12 13" key="1">
    <citation type="submission" date="2018-06" db="EMBL/GenBank/DDBJ databases">
        <title>Fusarium incarnatum-equiseti species complex species 28.</title>
        <authorList>
            <person name="Gardiner D.M."/>
        </authorList>
    </citation>
    <scope>NUCLEOTIDE SEQUENCE [LARGE SCALE GENOMIC DNA]</scope>
    <source>
        <strain evidence="12 13">FIESC_28</strain>
    </source>
</reference>
<feature type="compositionally biased region" description="Acidic residues" evidence="9">
    <location>
        <begin position="327"/>
        <end position="349"/>
    </location>
</feature>
<evidence type="ECO:0000259" key="11">
    <source>
        <dbReference type="PROSITE" id="PS51061"/>
    </source>
</evidence>
<comment type="caution">
    <text evidence="12">The sequence shown here is derived from an EMBL/GenBank/DDBJ whole genome shotgun (WGS) entry which is preliminary data.</text>
</comment>
<sequence>MARNKKGAPAPRGAKNTRGGRGGRGGRGSFRGRGNYSSTPPRVNFIRDESVGFTLADEARSTSQHDHSAWGNSSLRLRPVTFVSAGPSEPLKLLEDIIDEGNEEPETTEINQSAEEEADAYSEQEDADGSGEDEFIGPDDLEEALQTKDIPKDDTPDAPCFFFDLKGDQSQERGGKPTVEIPDRPSSRSSTSSDEVILFKGRGAPRKPEPVPQPAPEPVINMMQMQAEIRVVEQAITTEPIPLAPSPAPELPTEPARNKRATKKEKKQKEREKRKEVDRVKEEEDAILADYIANLKENTDVDEYFKELIQGGMVSDDDSEMSTPFDANDDDQNEPDGDESDAESEEDLEAANKDDMPSEIDDETLARLIAGHELGYDLGMDDVNFGDSLSDSDSEFDESTKKAKAQQMLVDDFDVMDWDRPSLRTRKGKGARAQINFNLSDSELEATLQASWKTDRLKKSERKRQREEMRALGMLGKKANPDDLRVKYPDGMNMEQVGDEMRTFMISGDDQLILPPMDNHARKIIHELANKFKIKSKSIGKGDQRRPTLYRTGRTLPFVEATFDQAFNRVNRKYLPRLDKKGKKGKRLPPVRGGTSVAAATYQDGEVVGGAAPELGVENRGRAMLEKMGWSMGTALGATDNKGIMQPVTQTMKRSKAGLG</sequence>
<feature type="domain" description="R3H" evidence="11">
    <location>
        <begin position="491"/>
        <end position="553"/>
    </location>
</feature>
<evidence type="ECO:0000256" key="2">
    <source>
        <dbReference type="ARBA" id="ARBA00004496"/>
    </source>
</evidence>
<feature type="region of interest" description="Disordered" evidence="9">
    <location>
        <begin position="236"/>
        <end position="280"/>
    </location>
</feature>
<evidence type="ECO:0000313" key="12">
    <source>
        <dbReference type="EMBL" id="RBR26176.1"/>
    </source>
</evidence>
<dbReference type="EMBL" id="QKXC01000026">
    <property type="protein sequence ID" value="RBR26176.1"/>
    <property type="molecule type" value="Genomic_DNA"/>
</dbReference>
<dbReference type="OrthoDB" id="21470at2759"/>
<keyword evidence="8" id="KW-0539">Nucleus</keyword>
<dbReference type="Proteomes" id="UP000253153">
    <property type="component" value="Unassembled WGS sequence"/>
</dbReference>
<keyword evidence="13" id="KW-1185">Reference proteome</keyword>
<protein>
    <recommendedName>
        <fullName evidence="4">Protein SQS1</fullName>
    </recommendedName>
</protein>
<organism evidence="12 13">
    <name type="scientific">Fusarium coffeatum</name>
    <dbReference type="NCBI Taxonomy" id="231269"/>
    <lineage>
        <taxon>Eukaryota</taxon>
        <taxon>Fungi</taxon>
        <taxon>Dikarya</taxon>
        <taxon>Ascomycota</taxon>
        <taxon>Pezizomycotina</taxon>
        <taxon>Sordariomycetes</taxon>
        <taxon>Hypocreomycetidae</taxon>
        <taxon>Hypocreales</taxon>
        <taxon>Nectriaceae</taxon>
        <taxon>Fusarium</taxon>
        <taxon>Fusarium incarnatum-equiseti species complex</taxon>
    </lineage>
</organism>
<accession>A0A366SBZ1</accession>
<name>A0A366SBZ1_9HYPO</name>
<feature type="compositionally biased region" description="Acidic residues" evidence="9">
    <location>
        <begin position="114"/>
        <end position="143"/>
    </location>
</feature>
<gene>
    <name evidence="12" type="ORF">FIESC28_01025</name>
</gene>
<evidence type="ECO:0000256" key="6">
    <source>
        <dbReference type="ARBA" id="ARBA00022664"/>
    </source>
</evidence>
<dbReference type="SMART" id="SM00443">
    <property type="entry name" value="G_patch"/>
    <property type="match status" value="1"/>
</dbReference>
<feature type="compositionally biased region" description="Gly residues" evidence="9">
    <location>
        <begin position="19"/>
        <end position="31"/>
    </location>
</feature>
<evidence type="ECO:0000256" key="5">
    <source>
        <dbReference type="ARBA" id="ARBA00022490"/>
    </source>
</evidence>
<dbReference type="Pfam" id="PF01585">
    <property type="entry name" value="G-patch"/>
    <property type="match status" value="1"/>
</dbReference>
<dbReference type="InterPro" id="IPR000467">
    <property type="entry name" value="G_patch_dom"/>
</dbReference>